<organism evidence="2 3">
    <name type="scientific">Leucobacter edaphi</name>
    <dbReference type="NCBI Taxonomy" id="2796472"/>
    <lineage>
        <taxon>Bacteria</taxon>
        <taxon>Bacillati</taxon>
        <taxon>Actinomycetota</taxon>
        <taxon>Actinomycetes</taxon>
        <taxon>Micrococcales</taxon>
        <taxon>Microbacteriaceae</taxon>
        <taxon>Leucobacter</taxon>
    </lineage>
</organism>
<feature type="chain" id="PRO_5039678186" description="Lipoprotein" evidence="1">
    <location>
        <begin position="25"/>
        <end position="318"/>
    </location>
</feature>
<gene>
    <name evidence="2" type="ORF">JD292_03840</name>
</gene>
<evidence type="ECO:0000256" key="1">
    <source>
        <dbReference type="SAM" id="SignalP"/>
    </source>
</evidence>
<keyword evidence="3" id="KW-1185">Reference proteome</keyword>
<dbReference type="AlphaFoldDB" id="A0A934QAM6"/>
<dbReference type="RefSeq" id="WP_200131390.1">
    <property type="nucleotide sequence ID" value="NZ_JAEHOI010000002.1"/>
</dbReference>
<comment type="caution">
    <text evidence="2">The sequence shown here is derived from an EMBL/GenBank/DDBJ whole genome shotgun (WGS) entry which is preliminary data.</text>
</comment>
<dbReference type="EMBL" id="JAEHOI010000002">
    <property type="protein sequence ID" value="MBK0421214.1"/>
    <property type="molecule type" value="Genomic_DNA"/>
</dbReference>
<proteinExistence type="predicted"/>
<keyword evidence="1" id="KW-0732">Signal</keyword>
<evidence type="ECO:0000313" key="2">
    <source>
        <dbReference type="EMBL" id="MBK0421214.1"/>
    </source>
</evidence>
<accession>A0A934QAM6</accession>
<dbReference type="Proteomes" id="UP000618733">
    <property type="component" value="Unassembled WGS sequence"/>
</dbReference>
<name>A0A934QAM6_9MICO</name>
<sequence length="318" mass="33364">MRKKLIPTLIAGGAAILLTACSPAGFGGSQTFSDGASLKKRVGEIAKKAGSSELLRISIPVEGKTSGSIDLLTGEGKVGKTLPEGDDLYADGTVPAPHSATIPIDTFPYDLIVKRAQQDLGCAEGTEPTAVESSVTPGGALFTAAACSGDGAKAWGTSWLGEEKVPVLQDPFSDASLTTALAEAKTAIGPELLEFKIEGVYGPFGEEGAGYTFIGPEQETAAGKRKTQFTRQLRVDPQVIFNDVEGTSSATKTFKLADVSAKDLREGLDYLLNSEHLRATTTDELASATFRIGEDGRPRLEVLGKEMGDMAWVAFSND</sequence>
<reference evidence="2" key="1">
    <citation type="submission" date="2020-12" db="EMBL/GenBank/DDBJ databases">
        <title>Leucobacter sp. CAS2, isolated from Chromium sludge.</title>
        <authorList>
            <person name="Xu Z."/>
        </authorList>
    </citation>
    <scope>NUCLEOTIDE SEQUENCE</scope>
    <source>
        <strain evidence="2">CSA2</strain>
    </source>
</reference>
<protein>
    <recommendedName>
        <fullName evidence="4">Lipoprotein</fullName>
    </recommendedName>
</protein>
<dbReference type="PROSITE" id="PS51257">
    <property type="entry name" value="PROKAR_LIPOPROTEIN"/>
    <property type="match status" value="1"/>
</dbReference>
<feature type="signal peptide" evidence="1">
    <location>
        <begin position="1"/>
        <end position="24"/>
    </location>
</feature>
<evidence type="ECO:0000313" key="3">
    <source>
        <dbReference type="Proteomes" id="UP000618733"/>
    </source>
</evidence>
<evidence type="ECO:0008006" key="4">
    <source>
        <dbReference type="Google" id="ProtNLM"/>
    </source>
</evidence>